<dbReference type="PANTHER" id="PTHR48081">
    <property type="entry name" value="AB HYDROLASE SUPERFAMILY PROTEIN C4A8.06C"/>
    <property type="match status" value="1"/>
</dbReference>
<dbReference type="AlphaFoldDB" id="A0AAV9PL74"/>
<gene>
    <name evidence="3" type="ORF">LTR77_002438</name>
</gene>
<dbReference type="PANTHER" id="PTHR48081:SF8">
    <property type="entry name" value="ALPHA_BETA HYDROLASE FOLD-3 DOMAIN-CONTAINING PROTEIN-RELATED"/>
    <property type="match status" value="1"/>
</dbReference>
<feature type="domain" description="Alpha/beta hydrolase fold-3" evidence="2">
    <location>
        <begin position="95"/>
        <end position="314"/>
    </location>
</feature>
<dbReference type="RefSeq" id="XP_064662452.1">
    <property type="nucleotide sequence ID" value="XM_064799697.1"/>
</dbReference>
<reference evidence="3 4" key="1">
    <citation type="submission" date="2023-08" db="EMBL/GenBank/DDBJ databases">
        <title>Black Yeasts Isolated from many extreme environments.</title>
        <authorList>
            <person name="Coleine C."/>
            <person name="Stajich J.E."/>
            <person name="Selbmann L."/>
        </authorList>
    </citation>
    <scope>NUCLEOTIDE SEQUENCE [LARGE SCALE GENOMIC DNA]</scope>
    <source>
        <strain evidence="3 4">CCFEE 5935</strain>
    </source>
</reference>
<sequence length="354" mass="38806">MSDFHHLQGSSKEWLAIQDTLPATVPNPSNLEDILALRDATNTTREQAAATLMQQLGPLVSTQNHSIPTRDNKLLQARTYKSPSLPSSTTSPLYLHLHGGGFLFGTLSSEDAACAHVALDAQVTVLNVCYRHTPEHRYPTAWNDVADALQWVEANLDVLGIDPQRVVVGGTSAGAWLTASTLLTRASYPGALRIVGQVLMIPCLVFHECIGPQLARLKDPGASSYVQNRDAPILPESRMRLFSDLLEVRDPQESDLRLNPGNAEVEDVKHLPPTVFGIAGLDFLRDEGLLYAKLLHEAGIPTNVHVFAGVPHGFRRFGDRLPESARWDQVIVDGIRWALSRPTHSEAFSIDTGR</sequence>
<evidence type="ECO:0000313" key="4">
    <source>
        <dbReference type="Proteomes" id="UP001337655"/>
    </source>
</evidence>
<accession>A0AAV9PL74</accession>
<evidence type="ECO:0000313" key="3">
    <source>
        <dbReference type="EMBL" id="KAK5173757.1"/>
    </source>
</evidence>
<dbReference type="Pfam" id="PF07859">
    <property type="entry name" value="Abhydrolase_3"/>
    <property type="match status" value="1"/>
</dbReference>
<dbReference type="InterPro" id="IPR050300">
    <property type="entry name" value="GDXG_lipolytic_enzyme"/>
</dbReference>
<dbReference type="Proteomes" id="UP001337655">
    <property type="component" value="Unassembled WGS sequence"/>
</dbReference>
<evidence type="ECO:0000256" key="1">
    <source>
        <dbReference type="ARBA" id="ARBA00022801"/>
    </source>
</evidence>
<organism evidence="3 4">
    <name type="scientific">Saxophila tyrrhenica</name>
    <dbReference type="NCBI Taxonomy" id="1690608"/>
    <lineage>
        <taxon>Eukaryota</taxon>
        <taxon>Fungi</taxon>
        <taxon>Dikarya</taxon>
        <taxon>Ascomycota</taxon>
        <taxon>Pezizomycotina</taxon>
        <taxon>Dothideomycetes</taxon>
        <taxon>Dothideomycetidae</taxon>
        <taxon>Mycosphaerellales</taxon>
        <taxon>Extremaceae</taxon>
        <taxon>Saxophila</taxon>
    </lineage>
</organism>
<dbReference type="GeneID" id="89923785"/>
<dbReference type="SUPFAM" id="SSF53474">
    <property type="entry name" value="alpha/beta-Hydrolases"/>
    <property type="match status" value="1"/>
</dbReference>
<keyword evidence="1" id="KW-0378">Hydrolase</keyword>
<comment type="caution">
    <text evidence="3">The sequence shown here is derived from an EMBL/GenBank/DDBJ whole genome shotgun (WGS) entry which is preliminary data.</text>
</comment>
<dbReference type="InterPro" id="IPR029058">
    <property type="entry name" value="AB_hydrolase_fold"/>
</dbReference>
<dbReference type="EMBL" id="JAVRRT010000003">
    <property type="protein sequence ID" value="KAK5173757.1"/>
    <property type="molecule type" value="Genomic_DNA"/>
</dbReference>
<dbReference type="Gene3D" id="3.40.50.1820">
    <property type="entry name" value="alpha/beta hydrolase"/>
    <property type="match status" value="1"/>
</dbReference>
<keyword evidence="4" id="KW-1185">Reference proteome</keyword>
<dbReference type="GO" id="GO:0016787">
    <property type="term" value="F:hydrolase activity"/>
    <property type="evidence" value="ECO:0007669"/>
    <property type="project" value="UniProtKB-KW"/>
</dbReference>
<protein>
    <recommendedName>
        <fullName evidence="2">Alpha/beta hydrolase fold-3 domain-containing protein</fullName>
    </recommendedName>
</protein>
<evidence type="ECO:0000259" key="2">
    <source>
        <dbReference type="Pfam" id="PF07859"/>
    </source>
</evidence>
<proteinExistence type="predicted"/>
<dbReference type="InterPro" id="IPR013094">
    <property type="entry name" value="AB_hydrolase_3"/>
</dbReference>
<name>A0AAV9PL74_9PEZI</name>